<keyword evidence="2" id="KW-1185">Reference proteome</keyword>
<protein>
    <submittedName>
        <fullName evidence="1">Uncharacterized protein</fullName>
    </submittedName>
</protein>
<name>A0A7G5EKY9_9BURK</name>
<evidence type="ECO:0000313" key="1">
    <source>
        <dbReference type="EMBL" id="QMV74664.1"/>
    </source>
</evidence>
<sequence>MGVIKYLLMIVFLTVNSNAVACKLGNLEQFIEFDKGDLTIGASRAKDIALWFIDWRDIDGISSVLVMTYYNEEVNASQDISNIRLTNVSRLLAPLVAQNVKIEYVNWPRKPHSKTADNYYFNILGISIQPKCIETHSCCGGDRR</sequence>
<dbReference type="Proteomes" id="UP000515240">
    <property type="component" value="Chromosome"/>
</dbReference>
<organism evidence="1 2">
    <name type="scientific">Comamonas piscis</name>
    <dbReference type="NCBI Taxonomy" id="1562974"/>
    <lineage>
        <taxon>Bacteria</taxon>
        <taxon>Pseudomonadati</taxon>
        <taxon>Pseudomonadota</taxon>
        <taxon>Betaproteobacteria</taxon>
        <taxon>Burkholderiales</taxon>
        <taxon>Comamonadaceae</taxon>
        <taxon>Comamonas</taxon>
    </lineage>
</organism>
<reference evidence="1 2" key="1">
    <citation type="journal article" date="2020" name="G3 (Bethesda)">
        <title>CeMbio - The Caenorhabditis elegans Microbiome Resource.</title>
        <authorList>
            <person name="Dirksen P."/>
            <person name="Assie A."/>
            <person name="Zimmermann J."/>
            <person name="Zhang F."/>
            <person name="Tietje A.M."/>
            <person name="Marsh S.A."/>
            <person name="Felix M.A."/>
            <person name="Shapira M."/>
            <person name="Kaleta C."/>
            <person name="Schulenburg H."/>
            <person name="Samuel B."/>
        </authorList>
    </citation>
    <scope>NUCLEOTIDE SEQUENCE [LARGE SCALE GENOMIC DNA]</scope>
    <source>
        <strain evidence="1 2">BIGb0172</strain>
    </source>
</reference>
<dbReference type="AlphaFoldDB" id="A0A7G5EKY9"/>
<dbReference type="RefSeq" id="WP_182324501.1">
    <property type="nucleotide sequence ID" value="NZ_CP058554.1"/>
</dbReference>
<dbReference type="EMBL" id="CP058554">
    <property type="protein sequence ID" value="QMV74664.1"/>
    <property type="molecule type" value="Genomic_DNA"/>
</dbReference>
<dbReference type="KEGG" id="cpis:HS961_18500"/>
<gene>
    <name evidence="1" type="ORF">HS961_18500</name>
</gene>
<evidence type="ECO:0000313" key="2">
    <source>
        <dbReference type="Proteomes" id="UP000515240"/>
    </source>
</evidence>
<accession>A0A7G5EKY9</accession>
<proteinExistence type="predicted"/>